<protein>
    <recommendedName>
        <fullName evidence="12">EF-hand domain-containing protein</fullName>
    </recommendedName>
</protein>
<evidence type="ECO:0000256" key="1">
    <source>
        <dbReference type="ARBA" id="ARBA00004141"/>
    </source>
</evidence>
<evidence type="ECO:0000256" key="6">
    <source>
        <dbReference type="ARBA" id="ARBA00044504"/>
    </source>
</evidence>
<evidence type="ECO:0000256" key="4">
    <source>
        <dbReference type="ARBA" id="ARBA00022989"/>
    </source>
</evidence>
<feature type="transmembrane region" description="Helical" evidence="8">
    <location>
        <begin position="257"/>
        <end position="279"/>
    </location>
</feature>
<evidence type="ECO:0000256" key="2">
    <source>
        <dbReference type="ARBA" id="ARBA00005982"/>
    </source>
</evidence>
<feature type="transmembrane region" description="Helical" evidence="8">
    <location>
        <begin position="380"/>
        <end position="401"/>
    </location>
</feature>
<feature type="compositionally biased region" description="Polar residues" evidence="7">
    <location>
        <begin position="688"/>
        <end position="706"/>
    </location>
</feature>
<keyword evidence="4 8" id="KW-1133">Transmembrane helix</keyword>
<dbReference type="AlphaFoldDB" id="A0A5J5BZF8"/>
<dbReference type="Pfam" id="PF14223">
    <property type="entry name" value="Retrotran_gag_2"/>
    <property type="match status" value="1"/>
</dbReference>
<gene>
    <name evidence="10" type="ORF">F0562_004695</name>
</gene>
<comment type="similarity">
    <text evidence="6">Belongs to the major facilitator superfamily. Phosphate:H(+) symporter (TC 2.A.1.9) family.</text>
</comment>
<dbReference type="SUPFAM" id="SSF103473">
    <property type="entry name" value="MFS general substrate transporter"/>
    <property type="match status" value="2"/>
</dbReference>
<evidence type="ECO:0000313" key="10">
    <source>
        <dbReference type="EMBL" id="KAA8548044.1"/>
    </source>
</evidence>
<feature type="transmembrane region" description="Helical" evidence="8">
    <location>
        <begin position="299"/>
        <end position="319"/>
    </location>
</feature>
<organism evidence="10 11">
    <name type="scientific">Nyssa sinensis</name>
    <dbReference type="NCBI Taxonomy" id="561372"/>
    <lineage>
        <taxon>Eukaryota</taxon>
        <taxon>Viridiplantae</taxon>
        <taxon>Streptophyta</taxon>
        <taxon>Embryophyta</taxon>
        <taxon>Tracheophyta</taxon>
        <taxon>Spermatophyta</taxon>
        <taxon>Magnoliopsida</taxon>
        <taxon>eudicotyledons</taxon>
        <taxon>Gunneridae</taxon>
        <taxon>Pentapetalae</taxon>
        <taxon>asterids</taxon>
        <taxon>Cornales</taxon>
        <taxon>Nyssaceae</taxon>
        <taxon>Nyssa</taxon>
    </lineage>
</organism>
<proteinExistence type="inferred from homology"/>
<reference evidence="10 11" key="1">
    <citation type="submission" date="2019-09" db="EMBL/GenBank/DDBJ databases">
        <title>A chromosome-level genome assembly of the Chinese tupelo Nyssa sinensis.</title>
        <authorList>
            <person name="Yang X."/>
            <person name="Kang M."/>
            <person name="Yang Y."/>
            <person name="Xiong H."/>
            <person name="Wang M."/>
            <person name="Zhang Z."/>
            <person name="Wang Z."/>
            <person name="Wu H."/>
            <person name="Ma T."/>
            <person name="Liu J."/>
            <person name="Xi Z."/>
        </authorList>
    </citation>
    <scope>NUCLEOTIDE SEQUENCE [LARGE SCALE GENOMIC DNA]</scope>
    <source>
        <strain evidence="10">J267</strain>
        <tissue evidence="10">Leaf</tissue>
    </source>
</reference>
<sequence>MAGGQRTKGLNKPCILLIVLMGLPAGDETCKLNSGRFQRIKLLAGMERFAFKGVASNLVTYLTDVVKMSNSSAAKTVNSWCGFTSMLPLLVAPLADSYWDRYSTILVSSFLYIVGLLALTSTAFVRPWITTNKTSSSSSLFWSLYMISLGQGGYNPSLQAFGADQLENEDDELPCSKNDQNSDKRSLFFQWWYFGICSGHQSNCFKNINGGTVSNNESDLVELELQEKPLCHQDLDTNGDLKDSASNAIRMLEIVKVVLRLLPIWTMLLMFAVIFQQPATFFTKQGMTMKRNIGSNLKIPPATLQSAITVSIILLMPLYEMFFIPLTRVITGNEKGISVMQRMGIGMFLSLIAMVIAAIVETKRLEIGRKMESQSESETVPLSIFWLLPQYILLGISDIFTVVGMQEFFYNEVPISMRTMGIALYTSVFGVGSFLSALLISIVEYFTSSREGRHSWFSDDMREARLDKYYWLLTLSGYDLLGYIDGSKPCPPITLMANNSTTPNHAYNIWVRQDQLILNALIGSLSPTIIPFIARAKTSQEAWTILANTYAKPSRGRIKQVKTLLKNSTKGTLTITDFLQSVKARVDELAIHGAPIDEEDLTEKILDGLGDDYKEFVRAVQARNNPISFDEFHEKLLTFEASLQGKIKESVHFPATTNPTNRTNTNWRPQNTNNNWRPNPHGHIGWCSSPNSYTRPPMTSNSSTPPRENRPPPALTWAIAKSVVFKDTQPSDARHSNWFQFSHSNKDFIPLPSTQSTPWQPRAHFSANVASNNLA</sequence>
<evidence type="ECO:0000256" key="9">
    <source>
        <dbReference type="SAM" id="SignalP"/>
    </source>
</evidence>
<dbReference type="Proteomes" id="UP000325577">
    <property type="component" value="Linkage Group LG1"/>
</dbReference>
<feature type="transmembrane region" description="Helical" evidence="8">
    <location>
        <begin position="422"/>
        <end position="443"/>
    </location>
</feature>
<dbReference type="EMBL" id="CM018032">
    <property type="protein sequence ID" value="KAA8548044.1"/>
    <property type="molecule type" value="Genomic_DNA"/>
</dbReference>
<dbReference type="Gene3D" id="1.20.1250.20">
    <property type="entry name" value="MFS general substrate transporter like domains"/>
    <property type="match status" value="2"/>
</dbReference>
<dbReference type="PANTHER" id="PTHR11654">
    <property type="entry name" value="OLIGOPEPTIDE TRANSPORTER-RELATED"/>
    <property type="match status" value="1"/>
</dbReference>
<feature type="transmembrane region" description="Helical" evidence="8">
    <location>
        <begin position="339"/>
        <end position="360"/>
    </location>
</feature>
<feature type="transmembrane region" description="Helical" evidence="8">
    <location>
        <begin position="77"/>
        <end position="99"/>
    </location>
</feature>
<comment type="similarity">
    <text evidence="2">Belongs to the major facilitator superfamily. Proton-dependent oligopeptide transporter (POT/PTR) (TC 2.A.17) family.</text>
</comment>
<feature type="compositionally biased region" description="Low complexity" evidence="7">
    <location>
        <begin position="656"/>
        <end position="679"/>
    </location>
</feature>
<evidence type="ECO:0000313" key="11">
    <source>
        <dbReference type="Proteomes" id="UP000325577"/>
    </source>
</evidence>
<dbReference type="OrthoDB" id="8904098at2759"/>
<name>A0A5J5BZF8_9ASTE</name>
<evidence type="ECO:0000256" key="7">
    <source>
        <dbReference type="SAM" id="MobiDB-lite"/>
    </source>
</evidence>
<feature type="region of interest" description="Disordered" evidence="7">
    <location>
        <begin position="653"/>
        <end position="713"/>
    </location>
</feature>
<comment type="subcellular location">
    <subcellularLocation>
        <location evidence="1">Membrane</location>
        <topology evidence="1">Multi-pass membrane protein</topology>
    </subcellularLocation>
</comment>
<feature type="chain" id="PRO_5023834976" description="EF-hand domain-containing protein" evidence="9">
    <location>
        <begin position="30"/>
        <end position="775"/>
    </location>
</feature>
<evidence type="ECO:0008006" key="12">
    <source>
        <dbReference type="Google" id="ProtNLM"/>
    </source>
</evidence>
<keyword evidence="11" id="KW-1185">Reference proteome</keyword>
<dbReference type="InterPro" id="IPR036259">
    <property type="entry name" value="MFS_trans_sf"/>
</dbReference>
<evidence type="ECO:0000256" key="5">
    <source>
        <dbReference type="ARBA" id="ARBA00023136"/>
    </source>
</evidence>
<keyword evidence="3 8" id="KW-0812">Transmembrane</keyword>
<evidence type="ECO:0000256" key="8">
    <source>
        <dbReference type="SAM" id="Phobius"/>
    </source>
</evidence>
<feature type="transmembrane region" description="Helical" evidence="8">
    <location>
        <begin position="105"/>
        <end position="125"/>
    </location>
</feature>
<keyword evidence="5 8" id="KW-0472">Membrane</keyword>
<evidence type="ECO:0000256" key="3">
    <source>
        <dbReference type="ARBA" id="ARBA00022692"/>
    </source>
</evidence>
<dbReference type="InterPro" id="IPR000109">
    <property type="entry name" value="POT_fam"/>
</dbReference>
<dbReference type="GO" id="GO:0022857">
    <property type="term" value="F:transmembrane transporter activity"/>
    <property type="evidence" value="ECO:0007669"/>
    <property type="project" value="InterPro"/>
</dbReference>
<dbReference type="GO" id="GO:0016020">
    <property type="term" value="C:membrane"/>
    <property type="evidence" value="ECO:0007669"/>
    <property type="project" value="UniProtKB-SubCell"/>
</dbReference>
<dbReference type="Pfam" id="PF00854">
    <property type="entry name" value="PTR2"/>
    <property type="match status" value="2"/>
</dbReference>
<accession>A0A5J5BZF8</accession>
<feature type="signal peptide" evidence="9">
    <location>
        <begin position="1"/>
        <end position="29"/>
    </location>
</feature>
<keyword evidence="9" id="KW-0732">Signal</keyword>